<dbReference type="STRING" id="1931241.BVH74_12695"/>
<organism evidence="3 4">
    <name type="scientific">Halopseudomonas phragmitis</name>
    <dbReference type="NCBI Taxonomy" id="1931241"/>
    <lineage>
        <taxon>Bacteria</taxon>
        <taxon>Pseudomonadati</taxon>
        <taxon>Pseudomonadota</taxon>
        <taxon>Gammaproteobacteria</taxon>
        <taxon>Pseudomonadales</taxon>
        <taxon>Pseudomonadaceae</taxon>
        <taxon>Halopseudomonas</taxon>
    </lineage>
</organism>
<feature type="region of interest" description="Disordered" evidence="1">
    <location>
        <begin position="179"/>
        <end position="209"/>
    </location>
</feature>
<dbReference type="EMBL" id="CP020100">
    <property type="protein sequence ID" value="AQZ95555.1"/>
    <property type="molecule type" value="Genomic_DNA"/>
</dbReference>
<evidence type="ECO:0000313" key="4">
    <source>
        <dbReference type="Proteomes" id="UP000243488"/>
    </source>
</evidence>
<proteinExistence type="predicted"/>
<dbReference type="InterPro" id="IPR006528">
    <property type="entry name" value="Phage_head_morphogenesis_dom"/>
</dbReference>
<feature type="domain" description="Phage head morphogenesis" evidence="2">
    <location>
        <begin position="53"/>
        <end position="169"/>
    </location>
</feature>
<dbReference type="RefSeq" id="WP_080050423.1">
    <property type="nucleotide sequence ID" value="NZ_CP020100.1"/>
</dbReference>
<evidence type="ECO:0000259" key="2">
    <source>
        <dbReference type="Pfam" id="PF04233"/>
    </source>
</evidence>
<dbReference type="Pfam" id="PF04233">
    <property type="entry name" value="Phage_Mu_F"/>
    <property type="match status" value="1"/>
</dbReference>
<reference evidence="3 4" key="1">
    <citation type="submission" date="2017-03" db="EMBL/GenBank/DDBJ databases">
        <title>Complete genome sequence of the novel DNRA strain Pseudomonas sp. S-6-2 isolated from Chinese polluted river sediment. Journal of Biotechnology.</title>
        <authorList>
            <person name="Li J."/>
            <person name="Xiang F."/>
            <person name="Wang L."/>
            <person name="Xi L."/>
            <person name="Liu J."/>
        </authorList>
    </citation>
    <scope>NUCLEOTIDE SEQUENCE [LARGE SCALE GENOMIC DNA]</scope>
    <source>
        <strain evidence="3 4">S-6-2</strain>
    </source>
</reference>
<accession>A0A1V0B6K4</accession>
<dbReference type="KEGG" id="ppha:BVH74_12695"/>
<dbReference type="Proteomes" id="UP000243488">
    <property type="component" value="Chromosome"/>
</dbReference>
<evidence type="ECO:0000256" key="1">
    <source>
        <dbReference type="SAM" id="MobiDB-lite"/>
    </source>
</evidence>
<gene>
    <name evidence="3" type="ORF">BVH74_12695</name>
</gene>
<evidence type="ECO:0000313" key="3">
    <source>
        <dbReference type="EMBL" id="AQZ95555.1"/>
    </source>
</evidence>
<sequence>MASAASYGSLPFDEQIQFLRRKLPSVDYFQVRQAAHDHAFVVAGGHRLDLVKDIHAVLSRNLREGDTLERFREDFYAVLDHYGWQPEGGRAWRSRVIYETNLRTSYAAGRYEQLQAVKEDRPYWMYEHSDAVITPRPEHQAWDGLVIHADDPWWQTHYPPNGWGCQCRVRALNDRDLRRLGKSGPDTAPASPERSVIHKGETVSVPDGIDPGWDYAPGRSAFEQQVQHVLEKVPELPAELGAVMSRELVVYPAVQQALASDWRRMLDDVVADGKPRGRQLVVGALSPQVVSGMQAAGVVAVTAAITMNDASMLHTLRGAKAAAVTAAGKPKALDVDELAQLPAVLAAPQAVLLDVAANTLLYVFPAERRDAGKLVVLVNYRLKGDERTNSVRSGSLIDWQNVRKDVDNGALVLLEGQL</sequence>
<dbReference type="AlphaFoldDB" id="A0A1V0B6K4"/>
<name>A0A1V0B6K4_9GAMM</name>
<protein>
    <recommendedName>
        <fullName evidence="2">Phage head morphogenesis domain-containing protein</fullName>
    </recommendedName>
</protein>
<keyword evidence="4" id="KW-1185">Reference proteome</keyword>